<dbReference type="Proteomes" id="UP000837803">
    <property type="component" value="Unassembled WGS sequence"/>
</dbReference>
<name>A0ABN8EZC4_9BACT</name>
<sequence length="133" mass="14548">MIQSVRTPIVHLLRASIFGTLLLLMACQSSPEHSATTEAAPAMTRYDSLERAAISDPLVTDIYTADPSAHVFDGTLYIYPSHDVVSDIAENDDGDHFAMRDYRILSLAAPGAEVVDHGPALRLEDIPWASRQL</sequence>
<reference evidence="4" key="1">
    <citation type="submission" date="2021-12" db="EMBL/GenBank/DDBJ databases">
        <authorList>
            <person name="Rodrigo-Torres L."/>
            <person name="Arahal R. D."/>
            <person name="Lucena T."/>
        </authorList>
    </citation>
    <scope>NUCLEOTIDE SEQUENCE</scope>
    <source>
        <strain evidence="4">CECT 8419</strain>
    </source>
</reference>
<accession>A0ABN8EZC4</accession>
<dbReference type="InterPro" id="IPR023296">
    <property type="entry name" value="Glyco_hydro_beta-prop_sf"/>
</dbReference>
<keyword evidence="1" id="KW-0858">Xylan degradation</keyword>
<keyword evidence="3" id="KW-0732">Signal</keyword>
<evidence type="ECO:0000256" key="3">
    <source>
        <dbReference type="SAM" id="SignalP"/>
    </source>
</evidence>
<evidence type="ECO:0000256" key="2">
    <source>
        <dbReference type="ARBA" id="ARBA00023277"/>
    </source>
</evidence>
<dbReference type="PANTHER" id="PTHR43772:SF2">
    <property type="entry name" value="PUTATIVE (AFU_ORTHOLOGUE AFUA_2G04480)-RELATED"/>
    <property type="match status" value="1"/>
</dbReference>
<keyword evidence="2" id="KW-0119">Carbohydrate metabolism</keyword>
<evidence type="ECO:0008006" key="6">
    <source>
        <dbReference type="Google" id="ProtNLM"/>
    </source>
</evidence>
<dbReference type="EMBL" id="CAKLPZ010000001">
    <property type="protein sequence ID" value="CAH0999189.1"/>
    <property type="molecule type" value="Genomic_DNA"/>
</dbReference>
<feature type="chain" id="PRO_5047044255" description="Alpha-N-arabinofuranosidase" evidence="3">
    <location>
        <begin position="35"/>
        <end position="133"/>
    </location>
</feature>
<protein>
    <recommendedName>
        <fullName evidence="6">Alpha-N-arabinofuranosidase</fullName>
    </recommendedName>
</protein>
<dbReference type="InterPro" id="IPR052176">
    <property type="entry name" value="Glycosyl_Hydrlase_43_Enz"/>
</dbReference>
<gene>
    <name evidence="4" type="ORF">LEM8419_00486</name>
</gene>
<feature type="signal peptide" evidence="3">
    <location>
        <begin position="1"/>
        <end position="34"/>
    </location>
</feature>
<dbReference type="Gene3D" id="2.115.10.20">
    <property type="entry name" value="Glycosyl hydrolase domain, family 43"/>
    <property type="match status" value="1"/>
</dbReference>
<comment type="caution">
    <text evidence="4">The sequence shown here is derived from an EMBL/GenBank/DDBJ whole genome shotgun (WGS) entry which is preliminary data.</text>
</comment>
<evidence type="ECO:0000256" key="1">
    <source>
        <dbReference type="ARBA" id="ARBA00022651"/>
    </source>
</evidence>
<organism evidence="4 5">
    <name type="scientific">Neolewinella maritima</name>
    <dbReference type="NCBI Taxonomy" id="1383882"/>
    <lineage>
        <taxon>Bacteria</taxon>
        <taxon>Pseudomonadati</taxon>
        <taxon>Bacteroidota</taxon>
        <taxon>Saprospiria</taxon>
        <taxon>Saprospirales</taxon>
        <taxon>Lewinellaceae</taxon>
        <taxon>Neolewinella</taxon>
    </lineage>
</organism>
<evidence type="ECO:0000313" key="5">
    <source>
        <dbReference type="Proteomes" id="UP000837803"/>
    </source>
</evidence>
<dbReference type="PROSITE" id="PS51257">
    <property type="entry name" value="PROKAR_LIPOPROTEIN"/>
    <property type="match status" value="1"/>
</dbReference>
<dbReference type="SUPFAM" id="SSF75005">
    <property type="entry name" value="Arabinanase/levansucrase/invertase"/>
    <property type="match status" value="1"/>
</dbReference>
<proteinExistence type="predicted"/>
<dbReference type="PANTHER" id="PTHR43772">
    <property type="entry name" value="ENDO-1,4-BETA-XYLANASE"/>
    <property type="match status" value="1"/>
</dbReference>
<keyword evidence="1" id="KW-0624">Polysaccharide degradation</keyword>
<keyword evidence="5" id="KW-1185">Reference proteome</keyword>
<evidence type="ECO:0000313" key="4">
    <source>
        <dbReference type="EMBL" id="CAH0999189.1"/>
    </source>
</evidence>